<dbReference type="GO" id="GO:0030198">
    <property type="term" value="P:extracellular matrix organization"/>
    <property type="evidence" value="ECO:0007669"/>
    <property type="project" value="TreeGrafter"/>
</dbReference>
<dbReference type="Pfam" id="PF14828">
    <property type="entry name" value="Amnionless"/>
    <property type="match status" value="1"/>
</dbReference>
<dbReference type="OrthoDB" id="5956770at2759"/>
<reference evidence="4" key="1">
    <citation type="journal article" date="2017" name="bioRxiv">
        <title>Comparative analysis of the genomes of Stylophora pistillata and Acropora digitifera provides evidence for extensive differences between species of corals.</title>
        <authorList>
            <person name="Voolstra C.R."/>
            <person name="Li Y."/>
            <person name="Liew Y.J."/>
            <person name="Baumgarten S."/>
            <person name="Zoccola D."/>
            <person name="Flot J.-F."/>
            <person name="Tambutte S."/>
            <person name="Allemand D."/>
            <person name="Aranda M."/>
        </authorList>
    </citation>
    <scope>NUCLEOTIDE SEQUENCE [LARGE SCALE GENOMIC DNA]</scope>
</reference>
<feature type="compositionally biased region" description="Basic and acidic residues" evidence="1">
    <location>
        <begin position="384"/>
        <end position="446"/>
    </location>
</feature>
<feature type="domain" description="Kazal-like" evidence="2">
    <location>
        <begin position="743"/>
        <end position="792"/>
    </location>
</feature>
<evidence type="ECO:0000256" key="1">
    <source>
        <dbReference type="SAM" id="MobiDB-lite"/>
    </source>
</evidence>
<dbReference type="InterPro" id="IPR036058">
    <property type="entry name" value="Kazal_dom_sf"/>
</dbReference>
<feature type="compositionally biased region" description="Basic and acidic residues" evidence="1">
    <location>
        <begin position="48"/>
        <end position="84"/>
    </location>
</feature>
<dbReference type="GO" id="GO:0008191">
    <property type="term" value="F:metalloendopeptidase inhibitor activity"/>
    <property type="evidence" value="ECO:0007669"/>
    <property type="project" value="InterPro"/>
</dbReference>
<proteinExistence type="predicted"/>
<organism evidence="3 4">
    <name type="scientific">Stylophora pistillata</name>
    <name type="common">Smooth cauliflower coral</name>
    <dbReference type="NCBI Taxonomy" id="50429"/>
    <lineage>
        <taxon>Eukaryota</taxon>
        <taxon>Metazoa</taxon>
        <taxon>Cnidaria</taxon>
        <taxon>Anthozoa</taxon>
        <taxon>Hexacorallia</taxon>
        <taxon>Scleractinia</taxon>
        <taxon>Astrocoeniina</taxon>
        <taxon>Pocilloporidae</taxon>
        <taxon>Stylophora</taxon>
    </lineage>
</organism>
<feature type="region of interest" description="Disordered" evidence="1">
    <location>
        <begin position="260"/>
        <end position="551"/>
    </location>
</feature>
<feature type="region of interest" description="Disordered" evidence="1">
    <location>
        <begin position="126"/>
        <end position="156"/>
    </location>
</feature>
<comment type="caution">
    <text evidence="3">The sequence shown here is derived from an EMBL/GenBank/DDBJ whole genome shotgun (WGS) entry which is preliminary data.</text>
</comment>
<feature type="region of interest" description="Disordered" evidence="1">
    <location>
        <begin position="1"/>
        <end position="84"/>
    </location>
</feature>
<feature type="compositionally biased region" description="Basic and acidic residues" evidence="1">
    <location>
        <begin position="495"/>
        <end position="507"/>
    </location>
</feature>
<gene>
    <name evidence="3" type="primary">RECK</name>
    <name evidence="3" type="ORF">AWC38_SpisGene20460</name>
</gene>
<dbReference type="PROSITE" id="PS51465">
    <property type="entry name" value="KAZAL_2"/>
    <property type="match status" value="1"/>
</dbReference>
<feature type="compositionally biased region" description="Basic and acidic residues" evidence="1">
    <location>
        <begin position="174"/>
        <end position="225"/>
    </location>
</feature>
<feature type="compositionally biased region" description="Basic and acidic residues" evidence="1">
    <location>
        <begin position="526"/>
        <end position="540"/>
    </location>
</feature>
<name>A0A2B4REV7_STYPI</name>
<dbReference type="PANTHER" id="PTHR13487">
    <property type="entry name" value="SERINE PROTEASE INHIBITOR"/>
    <property type="match status" value="1"/>
</dbReference>
<dbReference type="InterPro" id="IPR026112">
    <property type="entry name" value="AMN"/>
</dbReference>
<protein>
    <submittedName>
        <fullName evidence="3">Reversion-inducing cysteine-rich protein with Kazal motifs</fullName>
    </submittedName>
</protein>
<dbReference type="Proteomes" id="UP000225706">
    <property type="component" value="Unassembled WGS sequence"/>
</dbReference>
<keyword evidence="4" id="KW-1185">Reference proteome</keyword>
<feature type="compositionally biased region" description="Basic and acidic residues" evidence="1">
    <location>
        <begin position="274"/>
        <end position="293"/>
    </location>
</feature>
<feature type="compositionally biased region" description="Basic and acidic residues" evidence="1">
    <location>
        <begin position="301"/>
        <end position="330"/>
    </location>
</feature>
<feature type="compositionally biased region" description="Acidic residues" evidence="1">
    <location>
        <begin position="348"/>
        <end position="369"/>
    </location>
</feature>
<dbReference type="SUPFAM" id="SSF100895">
    <property type="entry name" value="Kazal-type serine protease inhibitors"/>
    <property type="match status" value="2"/>
</dbReference>
<evidence type="ECO:0000313" key="3">
    <source>
        <dbReference type="EMBL" id="PFX15329.1"/>
    </source>
</evidence>
<feature type="compositionally biased region" description="Basic and acidic residues" evidence="1">
    <location>
        <begin position="127"/>
        <end position="137"/>
    </location>
</feature>
<dbReference type="EMBL" id="LSMT01000660">
    <property type="protein sequence ID" value="PFX15329.1"/>
    <property type="molecule type" value="Genomic_DNA"/>
</dbReference>
<feature type="region of interest" description="Disordered" evidence="1">
    <location>
        <begin position="174"/>
        <end position="247"/>
    </location>
</feature>
<evidence type="ECO:0000313" key="4">
    <source>
        <dbReference type="Proteomes" id="UP000225706"/>
    </source>
</evidence>
<dbReference type="InterPro" id="IPR039016">
    <property type="entry name" value="RECK"/>
</dbReference>
<dbReference type="GO" id="GO:0005886">
    <property type="term" value="C:plasma membrane"/>
    <property type="evidence" value="ECO:0007669"/>
    <property type="project" value="TreeGrafter"/>
</dbReference>
<dbReference type="PANTHER" id="PTHR13487:SF3">
    <property type="entry name" value="REVERSION-INDUCING CYSTEINE-RICH PROTEIN WITH KAZAL MOTIFS"/>
    <property type="match status" value="1"/>
</dbReference>
<dbReference type="InterPro" id="IPR002350">
    <property type="entry name" value="Kazal_dom"/>
</dbReference>
<evidence type="ECO:0000259" key="2">
    <source>
        <dbReference type="PROSITE" id="PS51465"/>
    </source>
</evidence>
<feature type="compositionally biased region" description="Low complexity" evidence="1">
    <location>
        <begin position="12"/>
        <end position="25"/>
    </location>
</feature>
<sequence length="1145" mass="128511">MADAEETPPEAPAEGEQPAEESAAPTEEGGEKPAEENANEGGTQDGEGGEKDAAKEGEGEAEEKKDPEKAADSGSEKKDEEKKIEEEEQGCCCIVYFKSVIRKMLLSRRLATIFIIVVLLDPSQIESEGHRRTRDPDNGDLLTDIQRQKARPNREDKLKNNAVASLEYAQQHHLQEPHVKGKSVVHDAEEPGQEVKEHDASGKEIDSGTKRDQENLAEVSESHLADDEEEGEGRSGDESQIDVREVHSLEDSRLKIGKRIDQHKNEGDELGYITDEHGIYHEGNDEESRSGERGRHHMHIKKLDVLKGAERSRKPHDERVEGQIKKKLADEQNESEQSGKEVYVENDLSTDVELEEGEASLLSQDEDDPSGARDLPGGNDGEEIPQKKNNGNEKEQNQEENFGDYKSEDFNSEKNKVGMKGAKDKMKGVLEERKKDPESKGKEQKAHGNNNKRKQTNINKAEKKETQQLGKPSPGKKGKVLDEKRISQNYQKLKVQAEIHLSHEKKNPSPHGKTNKKAKSRPSNAYRDRKNQKTRNDESKSQPARRLLGAGDFYIDESNEPEKKAIPVEIDEGINDGQYTGGKNQKLKKRAEDEYGQNFRRGNSRHLLQFTNESDFSKLLPALPPMVCIHPFLHHGIKEDAIIYLRSECRLCHCKLGQLICNRKPNHCDKHLRKHCIMTNGHLADGERHSDGCNNCICRNGELLCTRLRCFSSGYNYTNYGMLFGEQYIPEDPQKARMDERLVRGKDPCMECDDEPVEPVCGPNWKTYRSMCHAVRCGGFSVEDVKGGKCGVLFPCNNIKCGEHQICVADNRGPCLTSTDRDGNIIECPQHQCVSIRVNCITAPKEIICGENNKIYMNKCSMFTNGISLAYYGQCKLECYVNNVKMCGVDGVTFKSACHAAVHDNYVDYPGQCDDVDPKYNIDFNSKLFREYVNPRCKTVEELGKCPPVACQNYVIPEGSCCPVCGTSISIRLDTAVRDIAVNDKVQPLKDLNRVDVILIELKNQSDRFGGFNKCHLTADLVDTHDISVVFEPIKSQEYDACKEVADAIVAFINSPAKSDLEPAKAILAAAVLKDHSPISSLPRAEFMMAKRRKKRHGHHEHEPFYNASDFNEGNRIRVQLNHLLFLAFSSLFCSTNLIPNTKLI</sequence>
<accession>A0A2B4REV7</accession>
<dbReference type="AlphaFoldDB" id="A0A2B4REV7"/>
<feature type="compositionally biased region" description="Basic and acidic residues" evidence="1">
    <location>
        <begin position="232"/>
        <end position="247"/>
    </location>
</feature>